<dbReference type="Pfam" id="PF00392">
    <property type="entry name" value="GntR"/>
    <property type="match status" value="1"/>
</dbReference>
<gene>
    <name evidence="7" type="ORF">HNR67_006879</name>
</gene>
<dbReference type="Pfam" id="PF00440">
    <property type="entry name" value="TetR_N"/>
    <property type="match status" value="1"/>
</dbReference>
<dbReference type="RefSeq" id="WP_312988713.1">
    <property type="nucleotide sequence ID" value="NZ_BAAAUI010000038.1"/>
</dbReference>
<dbReference type="EMBL" id="JACHMH010000001">
    <property type="protein sequence ID" value="MBB4680761.1"/>
    <property type="molecule type" value="Genomic_DNA"/>
</dbReference>
<keyword evidence="8" id="KW-1185">Reference proteome</keyword>
<dbReference type="GO" id="GO:0045892">
    <property type="term" value="P:negative regulation of DNA-templated transcription"/>
    <property type="evidence" value="ECO:0007669"/>
    <property type="project" value="InterPro"/>
</dbReference>
<sequence>MSESVPPFRRIAAELAGRIAAGELLPGDRVPSTRAVMREWGVALATAAKALDLLRQQGLVETHPGAGTVVRTPAGGPRRTPTAAPTLTRARITAAAIRLADAEGLDAVSMRRLATELGVGPMSLYRHLAGKDELVHLMMRRIFAGRPLPTPPPSGWRERLSAVCRIQWSLYRAHGWLPELVSITRPRLIPEAMAHTEWTLATLAGLRLSHAERVREAITLPAFVRGLALAHAAEQAATKDTGLDNTEWWRLQEQEIRGYLESGRFPQLSTIDNSVVEDLDALFEHGLTRHLDGLAARLRLAP</sequence>
<dbReference type="InterPro" id="IPR000524">
    <property type="entry name" value="Tscrpt_reg_HTH_GntR"/>
</dbReference>
<dbReference type="InterPro" id="IPR050109">
    <property type="entry name" value="HTH-type_TetR-like_transc_reg"/>
</dbReference>
<evidence type="ECO:0000256" key="2">
    <source>
        <dbReference type="ARBA" id="ARBA00023125"/>
    </source>
</evidence>
<dbReference type="PROSITE" id="PS50977">
    <property type="entry name" value="HTH_TETR_2"/>
    <property type="match status" value="1"/>
</dbReference>
<feature type="domain" description="HTH gntR-type" evidence="5">
    <location>
        <begin position="5"/>
        <end position="73"/>
    </location>
</feature>
<keyword evidence="1" id="KW-0805">Transcription regulation</keyword>
<dbReference type="PANTHER" id="PTHR30055:SF151">
    <property type="entry name" value="TRANSCRIPTIONAL REGULATORY PROTEIN"/>
    <property type="match status" value="1"/>
</dbReference>
<comment type="caution">
    <text evidence="7">The sequence shown here is derived from an EMBL/GenBank/DDBJ whole genome shotgun (WGS) entry which is preliminary data.</text>
</comment>
<reference evidence="7 8" key="1">
    <citation type="submission" date="2020-08" db="EMBL/GenBank/DDBJ databases">
        <title>Sequencing the genomes of 1000 actinobacteria strains.</title>
        <authorList>
            <person name="Klenk H.-P."/>
        </authorList>
    </citation>
    <scope>NUCLEOTIDE SEQUENCE [LARGE SCALE GENOMIC DNA]</scope>
    <source>
        <strain evidence="7 8">DSM 44230</strain>
    </source>
</reference>
<name>A0A7W7CJ74_9PSEU</name>
<dbReference type="InterPro" id="IPR009057">
    <property type="entry name" value="Homeodomain-like_sf"/>
</dbReference>
<dbReference type="InterPro" id="IPR001647">
    <property type="entry name" value="HTH_TetR"/>
</dbReference>
<dbReference type="InterPro" id="IPR036390">
    <property type="entry name" value="WH_DNA-bd_sf"/>
</dbReference>
<dbReference type="AlphaFoldDB" id="A0A7W7CJ74"/>
<evidence type="ECO:0000313" key="7">
    <source>
        <dbReference type="EMBL" id="MBB4680761.1"/>
    </source>
</evidence>
<dbReference type="InterPro" id="IPR004111">
    <property type="entry name" value="Repressor_TetR_C"/>
</dbReference>
<evidence type="ECO:0000256" key="3">
    <source>
        <dbReference type="ARBA" id="ARBA00023163"/>
    </source>
</evidence>
<dbReference type="Gene3D" id="1.10.10.10">
    <property type="entry name" value="Winged helix-like DNA-binding domain superfamily/Winged helix DNA-binding domain"/>
    <property type="match status" value="1"/>
</dbReference>
<evidence type="ECO:0000313" key="8">
    <source>
        <dbReference type="Proteomes" id="UP000533598"/>
    </source>
</evidence>
<evidence type="ECO:0000256" key="4">
    <source>
        <dbReference type="PROSITE-ProRule" id="PRU00335"/>
    </source>
</evidence>
<dbReference type="PANTHER" id="PTHR30055">
    <property type="entry name" value="HTH-TYPE TRANSCRIPTIONAL REGULATOR RUTR"/>
    <property type="match status" value="1"/>
</dbReference>
<dbReference type="Pfam" id="PF02909">
    <property type="entry name" value="TetR_C_1"/>
    <property type="match status" value="1"/>
</dbReference>
<keyword evidence="2 4" id="KW-0238">DNA-binding</keyword>
<dbReference type="InterPro" id="IPR036388">
    <property type="entry name" value="WH-like_DNA-bd_sf"/>
</dbReference>
<dbReference type="PROSITE" id="PS50949">
    <property type="entry name" value="HTH_GNTR"/>
    <property type="match status" value="1"/>
</dbReference>
<protein>
    <submittedName>
        <fullName evidence="7">DNA-binding transcriptional regulator YhcF (GntR family)</fullName>
    </submittedName>
</protein>
<dbReference type="SUPFAM" id="SSF46785">
    <property type="entry name" value="Winged helix' DNA-binding domain"/>
    <property type="match status" value="1"/>
</dbReference>
<dbReference type="Gene3D" id="1.10.357.10">
    <property type="entry name" value="Tetracycline Repressor, domain 2"/>
    <property type="match status" value="1"/>
</dbReference>
<dbReference type="SUPFAM" id="SSF48498">
    <property type="entry name" value="Tetracyclin repressor-like, C-terminal domain"/>
    <property type="match status" value="1"/>
</dbReference>
<feature type="domain" description="HTH tetR-type" evidence="6">
    <location>
        <begin position="86"/>
        <end position="146"/>
    </location>
</feature>
<proteinExistence type="predicted"/>
<feature type="DNA-binding region" description="H-T-H motif" evidence="4">
    <location>
        <begin position="109"/>
        <end position="128"/>
    </location>
</feature>
<evidence type="ECO:0000259" key="6">
    <source>
        <dbReference type="PROSITE" id="PS50977"/>
    </source>
</evidence>
<dbReference type="InterPro" id="IPR036271">
    <property type="entry name" value="Tet_transcr_reg_TetR-rel_C_sf"/>
</dbReference>
<dbReference type="GO" id="GO:0000976">
    <property type="term" value="F:transcription cis-regulatory region binding"/>
    <property type="evidence" value="ECO:0007669"/>
    <property type="project" value="TreeGrafter"/>
</dbReference>
<evidence type="ECO:0000256" key="1">
    <source>
        <dbReference type="ARBA" id="ARBA00023015"/>
    </source>
</evidence>
<dbReference type="GO" id="GO:0003700">
    <property type="term" value="F:DNA-binding transcription factor activity"/>
    <property type="evidence" value="ECO:0007669"/>
    <property type="project" value="InterPro"/>
</dbReference>
<accession>A0A7W7CJ74</accession>
<dbReference type="CDD" id="cd07377">
    <property type="entry name" value="WHTH_GntR"/>
    <property type="match status" value="1"/>
</dbReference>
<dbReference type="SMART" id="SM00345">
    <property type="entry name" value="HTH_GNTR"/>
    <property type="match status" value="1"/>
</dbReference>
<keyword evidence="3" id="KW-0804">Transcription</keyword>
<evidence type="ECO:0000259" key="5">
    <source>
        <dbReference type="PROSITE" id="PS50949"/>
    </source>
</evidence>
<dbReference type="Proteomes" id="UP000533598">
    <property type="component" value="Unassembled WGS sequence"/>
</dbReference>
<organism evidence="7 8">
    <name type="scientific">Crossiella cryophila</name>
    <dbReference type="NCBI Taxonomy" id="43355"/>
    <lineage>
        <taxon>Bacteria</taxon>
        <taxon>Bacillati</taxon>
        <taxon>Actinomycetota</taxon>
        <taxon>Actinomycetes</taxon>
        <taxon>Pseudonocardiales</taxon>
        <taxon>Pseudonocardiaceae</taxon>
        <taxon>Crossiella</taxon>
    </lineage>
</organism>
<dbReference type="Gene3D" id="1.10.10.60">
    <property type="entry name" value="Homeodomain-like"/>
    <property type="match status" value="1"/>
</dbReference>
<dbReference type="SUPFAM" id="SSF46689">
    <property type="entry name" value="Homeodomain-like"/>
    <property type="match status" value="1"/>
</dbReference>